<evidence type="ECO:0000313" key="2">
    <source>
        <dbReference type="Proteomes" id="UP001238973"/>
    </source>
</evidence>
<name>A0AAJ1QS55_9BACI</name>
<dbReference type="AlphaFoldDB" id="A0AAJ1QS55"/>
<comment type="caution">
    <text evidence="1">The sequence shown here is derived from an EMBL/GenBank/DDBJ whole genome shotgun (WGS) entry which is preliminary data.</text>
</comment>
<evidence type="ECO:0000313" key="1">
    <source>
        <dbReference type="EMBL" id="MDM5286296.1"/>
    </source>
</evidence>
<gene>
    <name evidence="1" type="ORF">QUF85_23710</name>
</gene>
<accession>A0AAJ1QS55</accession>
<reference evidence="1" key="1">
    <citation type="submission" date="2023-06" db="EMBL/GenBank/DDBJ databases">
        <title>Comparative genomics of Bacillaceae isolates and their secondary metabolite potential.</title>
        <authorList>
            <person name="Song L."/>
            <person name="Nielsen L.J."/>
            <person name="Mohite O."/>
            <person name="Xu X."/>
            <person name="Weber T."/>
            <person name="Kovacs A.T."/>
        </authorList>
    </citation>
    <scope>NUCLEOTIDE SEQUENCE</scope>
    <source>
        <strain evidence="1">G1S1</strain>
    </source>
</reference>
<sequence length="140" mass="16429">MINRLDSESTPRHESIRFLQTVISNHQFVDQVKQVELPLFEVTKTNGEKLNLLLVNIYILSESEFIELYALYPKIDVILNSSNWNKYTSSAKALAKENNIALFTFKEFMGALNYDDRNKFINYISPEDREENQRKNRSAF</sequence>
<protein>
    <submittedName>
        <fullName evidence="1">Uncharacterized protein</fullName>
    </submittedName>
</protein>
<dbReference type="EMBL" id="JAUCFI010000003">
    <property type="protein sequence ID" value="MDM5286296.1"/>
    <property type="molecule type" value="Genomic_DNA"/>
</dbReference>
<proteinExistence type="predicted"/>
<dbReference type="Proteomes" id="UP001238973">
    <property type="component" value="Unassembled WGS sequence"/>
</dbReference>
<dbReference type="RefSeq" id="WP_289350927.1">
    <property type="nucleotide sequence ID" value="NZ_JAUCFI010000003.1"/>
</dbReference>
<organism evidence="1 2">
    <name type="scientific">Peribacillus frigoritolerans</name>
    <dbReference type="NCBI Taxonomy" id="450367"/>
    <lineage>
        <taxon>Bacteria</taxon>
        <taxon>Bacillati</taxon>
        <taxon>Bacillota</taxon>
        <taxon>Bacilli</taxon>
        <taxon>Bacillales</taxon>
        <taxon>Bacillaceae</taxon>
        <taxon>Peribacillus</taxon>
    </lineage>
</organism>